<dbReference type="OrthoDB" id="61321at2759"/>
<proteinExistence type="predicted"/>
<evidence type="ECO:0008006" key="4">
    <source>
        <dbReference type="Google" id="ProtNLM"/>
    </source>
</evidence>
<dbReference type="Gene3D" id="2.60.40.1190">
    <property type="match status" value="1"/>
</dbReference>
<evidence type="ECO:0000313" key="3">
    <source>
        <dbReference type="Proteomes" id="UP000663671"/>
    </source>
</evidence>
<gene>
    <name evidence="2" type="ORF">I7I51_06813</name>
</gene>
<reference evidence="2" key="1">
    <citation type="submission" date="2021-01" db="EMBL/GenBank/DDBJ databases">
        <title>Chromosome-level genome assembly of a human fungal pathogen reveals clustering of transcriptionally co-regulated genes.</title>
        <authorList>
            <person name="Voorhies M."/>
            <person name="Cohen S."/>
            <person name="Shea T.P."/>
            <person name="Petrus S."/>
            <person name="Munoz J.F."/>
            <person name="Poplawski S."/>
            <person name="Goldman W.E."/>
            <person name="Michael T."/>
            <person name="Cuomo C.A."/>
            <person name="Sil A."/>
            <person name="Beyhan S."/>
        </authorList>
    </citation>
    <scope>NUCLEOTIDE SEQUENCE</scope>
    <source>
        <strain evidence="2">WU24</strain>
    </source>
</reference>
<feature type="chain" id="PRO_5034751687" description="Carbohydrate-binding domain-containing protein" evidence="1">
    <location>
        <begin position="22"/>
        <end position="238"/>
    </location>
</feature>
<dbReference type="SUPFAM" id="SSF49344">
    <property type="entry name" value="CBD9-like"/>
    <property type="match status" value="1"/>
</dbReference>
<dbReference type="VEuPathDB" id="FungiDB:I7I51_06813"/>
<feature type="signal peptide" evidence="1">
    <location>
        <begin position="1"/>
        <end position="21"/>
    </location>
</feature>
<organism evidence="2 3">
    <name type="scientific">Ajellomyces capsulatus</name>
    <name type="common">Darling's disease fungus</name>
    <name type="synonym">Histoplasma capsulatum</name>
    <dbReference type="NCBI Taxonomy" id="5037"/>
    <lineage>
        <taxon>Eukaryota</taxon>
        <taxon>Fungi</taxon>
        <taxon>Dikarya</taxon>
        <taxon>Ascomycota</taxon>
        <taxon>Pezizomycotina</taxon>
        <taxon>Eurotiomycetes</taxon>
        <taxon>Eurotiomycetidae</taxon>
        <taxon>Onygenales</taxon>
        <taxon>Ajellomycetaceae</taxon>
        <taxon>Histoplasma</taxon>
    </lineage>
</organism>
<dbReference type="Proteomes" id="UP000663671">
    <property type="component" value="Chromosome 3"/>
</dbReference>
<sequence length="238" mass="26917">MHLHFLLLSTLGAAMTVSAGADDSGSHEIPSAVVPECPRKSKIVFNKSVPEGTTFPSTQVDLCYSTKGSEISPMLHLTFTAFDEKYFYFNPSQGTNDDIWKYSVMEAFIQLGDEPPQTYLEFEVNPNNVTYQSFIYNPSRVRAENAPMDHAFISDPFGDGMLAKTTLNRQDKTWKSEVQIPLALFNAPEDLRGTRWRMNFFRTITNPQTFPDQKLGAWSPPNEPNFHMTPFFGHVAFV</sequence>
<dbReference type="EMBL" id="CP069115">
    <property type="protein sequence ID" value="QSS65962.1"/>
    <property type="molecule type" value="Genomic_DNA"/>
</dbReference>
<accession>A0A8A1MMX2</accession>
<dbReference type="CDD" id="cd09620">
    <property type="entry name" value="CBM9_like_3"/>
    <property type="match status" value="1"/>
</dbReference>
<evidence type="ECO:0000256" key="1">
    <source>
        <dbReference type="SAM" id="SignalP"/>
    </source>
</evidence>
<keyword evidence="1" id="KW-0732">Signal</keyword>
<name>A0A8A1MMX2_AJECA</name>
<protein>
    <recommendedName>
        <fullName evidence="4">Carbohydrate-binding domain-containing protein</fullName>
    </recommendedName>
</protein>
<evidence type="ECO:0000313" key="2">
    <source>
        <dbReference type="EMBL" id="QSS65962.1"/>
    </source>
</evidence>
<dbReference type="AlphaFoldDB" id="A0A8A1MMX2"/>